<name>A0ACC2I485_9PLEO</name>
<protein>
    <submittedName>
        <fullName evidence="1">Uncharacterized protein</fullName>
    </submittedName>
</protein>
<proteinExistence type="predicted"/>
<dbReference type="Proteomes" id="UP001153331">
    <property type="component" value="Unassembled WGS sequence"/>
</dbReference>
<accession>A0ACC2I485</accession>
<keyword evidence="2" id="KW-1185">Reference proteome</keyword>
<reference evidence="1" key="1">
    <citation type="submission" date="2022-11" db="EMBL/GenBank/DDBJ databases">
        <title>Genome Sequence of Boeremia exigua.</title>
        <authorList>
            <person name="Buettner E."/>
        </authorList>
    </citation>
    <scope>NUCLEOTIDE SEQUENCE</scope>
    <source>
        <strain evidence="1">CU02</strain>
    </source>
</reference>
<comment type="caution">
    <text evidence="1">The sequence shown here is derived from an EMBL/GenBank/DDBJ whole genome shotgun (WGS) entry which is preliminary data.</text>
</comment>
<organism evidence="1 2">
    <name type="scientific">Boeremia exigua</name>
    <dbReference type="NCBI Taxonomy" id="749465"/>
    <lineage>
        <taxon>Eukaryota</taxon>
        <taxon>Fungi</taxon>
        <taxon>Dikarya</taxon>
        <taxon>Ascomycota</taxon>
        <taxon>Pezizomycotina</taxon>
        <taxon>Dothideomycetes</taxon>
        <taxon>Pleosporomycetidae</taxon>
        <taxon>Pleosporales</taxon>
        <taxon>Pleosporineae</taxon>
        <taxon>Didymellaceae</taxon>
        <taxon>Boeremia</taxon>
    </lineage>
</organism>
<sequence length="472" mass="53410">MVSDRFSKVQKAIAKKKGKNPNLHEGSRDTKRMQRASARDDKLNRLTRLRERENRHFLNRVKSFQSYTAEHTSPLSIKELQAMIEDYLGRDDEELAKLRAERRSGRPASTRQTLLEQARATEQDEYAAGFWVPDLEDDSVLHKLKQWDGKWASLATLKIQAQLCLQQTAVWLRSQHSRCPKPAEREDKSATASDKKEMGLAQKLTKPFIDLSVMTWDFGLFLANLVLPSHAPSKVIAAGLPGHAGKWPEYVPPREGDSRSACPMLNAMANHGILPHDGKNITFRDLNTTVRQTFNFAPSFCFFVPKFSADFLGRSYWSGTFDLEELSKHNAIEHDASLTRQDAAQVPDQGRPHLPLVEELLSVATGKGESGELLLTKEDLSKQLAKRRSEARAENPNYSESLFHNMFGSANSSTMLTIFGGRVDDLKPMLIEERFSENWEPRIRSRYGLTMAAFNGTVLPVEMGVKKKLKEQ</sequence>
<evidence type="ECO:0000313" key="2">
    <source>
        <dbReference type="Proteomes" id="UP001153331"/>
    </source>
</evidence>
<gene>
    <name evidence="1" type="ORF">OPT61_g7024</name>
</gene>
<evidence type="ECO:0000313" key="1">
    <source>
        <dbReference type="EMBL" id="KAJ8110019.1"/>
    </source>
</evidence>
<dbReference type="EMBL" id="JAPHNI010000544">
    <property type="protein sequence ID" value="KAJ8110019.1"/>
    <property type="molecule type" value="Genomic_DNA"/>
</dbReference>